<organism evidence="2 3">
    <name type="scientific">Isoptericola luteus</name>
    <dbReference type="NCBI Taxonomy" id="2879484"/>
    <lineage>
        <taxon>Bacteria</taxon>
        <taxon>Bacillati</taxon>
        <taxon>Actinomycetota</taxon>
        <taxon>Actinomycetes</taxon>
        <taxon>Micrococcales</taxon>
        <taxon>Promicromonosporaceae</taxon>
        <taxon>Isoptericola</taxon>
    </lineage>
</organism>
<dbReference type="SUPFAM" id="SSF53474">
    <property type="entry name" value="alpha/beta-Hydrolases"/>
    <property type="match status" value="1"/>
</dbReference>
<accession>A0ABS7ZAG2</accession>
<reference evidence="2 3" key="1">
    <citation type="submission" date="2021-09" db="EMBL/GenBank/DDBJ databases">
        <title>Isoptericola luteus sp. nov., a novel bacterium isolated from Harbin, the capital city of Heilongjiang province.</title>
        <authorList>
            <person name="Li J."/>
        </authorList>
    </citation>
    <scope>NUCLEOTIDE SEQUENCE [LARGE SCALE GENOMIC DNA]</scope>
    <source>
        <strain evidence="2 3">NEAU-Y5</strain>
    </source>
</reference>
<gene>
    <name evidence="2" type="ORF">LEP48_01475</name>
</gene>
<dbReference type="InterPro" id="IPR051044">
    <property type="entry name" value="MAG_DAG_Lipase"/>
</dbReference>
<protein>
    <submittedName>
        <fullName evidence="2">Alpha/beta hydrolase</fullName>
    </submittedName>
</protein>
<evidence type="ECO:0000313" key="2">
    <source>
        <dbReference type="EMBL" id="MCA5892020.1"/>
    </source>
</evidence>
<dbReference type="InterPro" id="IPR029058">
    <property type="entry name" value="AB_hydrolase_fold"/>
</dbReference>
<name>A0ABS7ZAG2_9MICO</name>
<sequence>MPEHGTAPAPGVWGADVLGPDFEALTLPLPEGAEATLVRHVPSTPGTGTVDDARRVAVLYVHGFVDYFFHPHVAAALAGRGYAFYALDLRGYGRSLTSHTAAGHDPNLVTDLALHAQDLDAAAAVVRAAGHERLVVLGHSTGGLVAPLWAAGRTGRADALVLNSPWLDLNEGWLQRGPATWAIEAIGGVAPRFVVGSIHEHYGRALHHASGGEWEFDLTWKPHEGFPARAGWMRSVRRAHRRVSRGLGLDLPVLVLASDRSGPHKTWHPDVLTTDSVLDVAHIRDLGLRLGRDVTVVEVAGGAHDLALSPSPARERYLDTVADWLDTHV</sequence>
<dbReference type="RefSeq" id="WP_225563741.1">
    <property type="nucleotide sequence ID" value="NZ_JAIXCQ010000001.1"/>
</dbReference>
<dbReference type="InterPro" id="IPR022742">
    <property type="entry name" value="Hydrolase_4"/>
</dbReference>
<comment type="caution">
    <text evidence="2">The sequence shown here is derived from an EMBL/GenBank/DDBJ whole genome shotgun (WGS) entry which is preliminary data.</text>
</comment>
<dbReference type="Pfam" id="PF12146">
    <property type="entry name" value="Hydrolase_4"/>
    <property type="match status" value="1"/>
</dbReference>
<dbReference type="EMBL" id="JAIXCQ010000001">
    <property type="protein sequence ID" value="MCA5892020.1"/>
    <property type="molecule type" value="Genomic_DNA"/>
</dbReference>
<evidence type="ECO:0000259" key="1">
    <source>
        <dbReference type="Pfam" id="PF12146"/>
    </source>
</evidence>
<feature type="domain" description="Serine aminopeptidase S33" evidence="1">
    <location>
        <begin position="55"/>
        <end position="258"/>
    </location>
</feature>
<proteinExistence type="predicted"/>
<keyword evidence="3" id="KW-1185">Reference proteome</keyword>
<evidence type="ECO:0000313" key="3">
    <source>
        <dbReference type="Proteomes" id="UP001319870"/>
    </source>
</evidence>
<dbReference type="Gene3D" id="3.40.50.1820">
    <property type="entry name" value="alpha/beta hydrolase"/>
    <property type="match status" value="1"/>
</dbReference>
<dbReference type="Proteomes" id="UP001319870">
    <property type="component" value="Unassembled WGS sequence"/>
</dbReference>
<dbReference type="GO" id="GO:0016787">
    <property type="term" value="F:hydrolase activity"/>
    <property type="evidence" value="ECO:0007669"/>
    <property type="project" value="UniProtKB-KW"/>
</dbReference>
<dbReference type="PANTHER" id="PTHR11614">
    <property type="entry name" value="PHOSPHOLIPASE-RELATED"/>
    <property type="match status" value="1"/>
</dbReference>
<keyword evidence="2" id="KW-0378">Hydrolase</keyword>